<dbReference type="CDD" id="cd00093">
    <property type="entry name" value="HTH_XRE"/>
    <property type="match status" value="1"/>
</dbReference>
<keyword evidence="1" id="KW-0238">DNA-binding</keyword>
<evidence type="ECO:0000313" key="3">
    <source>
        <dbReference type="Proteomes" id="UP000703822"/>
    </source>
</evidence>
<reference evidence="2" key="1">
    <citation type="submission" date="2021-05" db="EMBL/GenBank/DDBJ databases">
        <title>Infant gut strain persistence is associated with maternal origin, phylogeny, and functional potential including surface adhesion and iron acquisition.</title>
        <authorList>
            <person name="Lou Y.C."/>
        </authorList>
    </citation>
    <scope>NUCLEOTIDE SEQUENCE</scope>
    <source>
        <strain evidence="2">L3_122_031G1_dasL3_122_031G1_maxbin2.maxbin.025s ta_sub</strain>
    </source>
</reference>
<name>A0A3E4XIW0_STRVE</name>
<evidence type="ECO:0000256" key="1">
    <source>
        <dbReference type="ARBA" id="ARBA00023125"/>
    </source>
</evidence>
<organism evidence="2 3">
    <name type="scientific">Streptococcus vestibularis</name>
    <dbReference type="NCBI Taxonomy" id="1343"/>
    <lineage>
        <taxon>Bacteria</taxon>
        <taxon>Bacillati</taxon>
        <taxon>Bacillota</taxon>
        <taxon>Bacilli</taxon>
        <taxon>Lactobacillales</taxon>
        <taxon>Streptococcaceae</taxon>
        <taxon>Streptococcus</taxon>
    </lineage>
</organism>
<accession>A0A3E4XIW0</accession>
<gene>
    <name evidence="2" type="ORF">KH901_00080</name>
</gene>
<dbReference type="GO" id="GO:0003677">
    <property type="term" value="F:DNA binding"/>
    <property type="evidence" value="ECO:0007669"/>
    <property type="project" value="UniProtKB-KW"/>
</dbReference>
<dbReference type="EMBL" id="JAHAGS010000001">
    <property type="protein sequence ID" value="MBS6096911.1"/>
    <property type="molecule type" value="Genomic_DNA"/>
</dbReference>
<dbReference type="Gene3D" id="1.10.260.40">
    <property type="entry name" value="lambda repressor-like DNA-binding domains"/>
    <property type="match status" value="1"/>
</dbReference>
<dbReference type="PANTHER" id="PTHR46558">
    <property type="entry name" value="TRACRIPTIONAL REGULATORY PROTEIN-RELATED-RELATED"/>
    <property type="match status" value="1"/>
</dbReference>
<sequence length="189" mass="22020">METQENRLKILRKEKGFTQAKLANEIGVSKRTIIAWENDERQIKSDKAQKLADFFEVPIGYLLGYSDYKDMDSYFESIEESKELDVDILNSIDTIGEKNLPTVMEYFKKEFIKEYSQIEQLKNGESIDGWNIEDSVSVAMRNVLENLWGLPDSVVKLLLFWGTLKDNEREELYKLIEILAFNNLSNSQD</sequence>
<dbReference type="InterPro" id="IPR010982">
    <property type="entry name" value="Lambda_DNA-bd_dom_sf"/>
</dbReference>
<dbReference type="SUPFAM" id="SSF47413">
    <property type="entry name" value="lambda repressor-like DNA-binding domains"/>
    <property type="match status" value="1"/>
</dbReference>
<dbReference type="SMART" id="SM00530">
    <property type="entry name" value="HTH_XRE"/>
    <property type="match status" value="1"/>
</dbReference>
<proteinExistence type="predicted"/>
<evidence type="ECO:0000313" key="2">
    <source>
        <dbReference type="EMBL" id="MBS6096911.1"/>
    </source>
</evidence>
<dbReference type="Proteomes" id="UP000703822">
    <property type="component" value="Unassembled WGS sequence"/>
</dbReference>
<comment type="caution">
    <text evidence="2">The sequence shown here is derived from an EMBL/GenBank/DDBJ whole genome shotgun (WGS) entry which is preliminary data.</text>
</comment>
<dbReference type="PROSITE" id="PS50943">
    <property type="entry name" value="HTH_CROC1"/>
    <property type="match status" value="1"/>
</dbReference>
<protein>
    <submittedName>
        <fullName evidence="2">Helix-turn-helix transcriptional regulator</fullName>
    </submittedName>
</protein>
<dbReference type="Pfam" id="PF01381">
    <property type="entry name" value="HTH_3"/>
    <property type="match status" value="1"/>
</dbReference>
<dbReference type="AlphaFoldDB" id="A0A3E4XIW0"/>
<dbReference type="RefSeq" id="WP_117646979.1">
    <property type="nucleotide sequence ID" value="NZ_CABMFU010000003.1"/>
</dbReference>
<dbReference type="PANTHER" id="PTHR46558:SF11">
    <property type="entry name" value="HTH-TYPE TRANSCRIPTIONAL REGULATOR XRE"/>
    <property type="match status" value="1"/>
</dbReference>
<dbReference type="InterPro" id="IPR001387">
    <property type="entry name" value="Cro/C1-type_HTH"/>
</dbReference>